<name>A0A9Q0JBJ4_9ROSI</name>
<organism evidence="4 5">
    <name type="scientific">Turnera subulata</name>
    <dbReference type="NCBI Taxonomy" id="218843"/>
    <lineage>
        <taxon>Eukaryota</taxon>
        <taxon>Viridiplantae</taxon>
        <taxon>Streptophyta</taxon>
        <taxon>Embryophyta</taxon>
        <taxon>Tracheophyta</taxon>
        <taxon>Spermatophyta</taxon>
        <taxon>Magnoliopsida</taxon>
        <taxon>eudicotyledons</taxon>
        <taxon>Gunneridae</taxon>
        <taxon>Pentapetalae</taxon>
        <taxon>rosids</taxon>
        <taxon>fabids</taxon>
        <taxon>Malpighiales</taxon>
        <taxon>Passifloraceae</taxon>
        <taxon>Turnera</taxon>
    </lineage>
</organism>
<dbReference type="Gene3D" id="1.20.1280.50">
    <property type="match status" value="1"/>
</dbReference>
<evidence type="ECO:0000313" key="5">
    <source>
        <dbReference type="Proteomes" id="UP001141552"/>
    </source>
</evidence>
<feature type="compositionally biased region" description="Basic and acidic residues" evidence="2">
    <location>
        <begin position="102"/>
        <end position="115"/>
    </location>
</feature>
<dbReference type="CDD" id="cd22162">
    <property type="entry name" value="F-box_AtSKIP3-like"/>
    <property type="match status" value="1"/>
</dbReference>
<dbReference type="InterPro" id="IPR025886">
    <property type="entry name" value="PP2-like"/>
</dbReference>
<evidence type="ECO:0000313" key="4">
    <source>
        <dbReference type="EMBL" id="KAJ4835513.1"/>
    </source>
</evidence>
<dbReference type="Pfam" id="PF00646">
    <property type="entry name" value="F-box"/>
    <property type="match status" value="1"/>
</dbReference>
<accession>A0A9Q0JBJ4</accession>
<gene>
    <name evidence="4" type="ORF">Tsubulata_023281</name>
</gene>
<protein>
    <recommendedName>
        <fullName evidence="3">F-box domain-containing protein</fullName>
    </recommendedName>
</protein>
<dbReference type="InterPro" id="IPR036047">
    <property type="entry name" value="F-box-like_dom_sf"/>
</dbReference>
<feature type="domain" description="F-box" evidence="3">
    <location>
        <begin position="259"/>
        <end position="299"/>
    </location>
</feature>
<dbReference type="InterPro" id="IPR001810">
    <property type="entry name" value="F-box_dom"/>
</dbReference>
<dbReference type="Pfam" id="PF14299">
    <property type="entry name" value="PP2"/>
    <property type="match status" value="1"/>
</dbReference>
<dbReference type="SUPFAM" id="SSF81383">
    <property type="entry name" value="F-box domain"/>
    <property type="match status" value="1"/>
</dbReference>
<reference evidence="4" key="2">
    <citation type="journal article" date="2023" name="Plants (Basel)">
        <title>Annotation of the Turnera subulata (Passifloraceae) Draft Genome Reveals the S-Locus Evolved after the Divergence of Turneroideae from Passifloroideae in a Stepwise Manner.</title>
        <authorList>
            <person name="Henning P.M."/>
            <person name="Roalson E.H."/>
            <person name="Mir W."/>
            <person name="McCubbin A.G."/>
            <person name="Shore J.S."/>
        </authorList>
    </citation>
    <scope>NUCLEOTIDE SEQUENCE</scope>
    <source>
        <strain evidence="4">F60SS</strain>
    </source>
</reference>
<reference evidence="4" key="1">
    <citation type="submission" date="2022-02" db="EMBL/GenBank/DDBJ databases">
        <authorList>
            <person name="Henning P.M."/>
            <person name="McCubbin A.G."/>
            <person name="Shore J.S."/>
        </authorList>
    </citation>
    <scope>NUCLEOTIDE SEQUENCE</scope>
    <source>
        <strain evidence="4">F60SS</strain>
        <tissue evidence="4">Leaves</tissue>
    </source>
</reference>
<dbReference type="EMBL" id="JAKUCV010004386">
    <property type="protein sequence ID" value="KAJ4835513.1"/>
    <property type="molecule type" value="Genomic_DNA"/>
</dbReference>
<dbReference type="PANTHER" id="PTHR32278:SF111">
    <property type="entry name" value="F-BOX PROTEIN PP2-B12-RELATED"/>
    <property type="match status" value="1"/>
</dbReference>
<feature type="region of interest" description="Disordered" evidence="2">
    <location>
        <begin position="92"/>
        <end position="115"/>
    </location>
</feature>
<evidence type="ECO:0000256" key="1">
    <source>
        <dbReference type="SAM" id="Coils"/>
    </source>
</evidence>
<evidence type="ECO:0000256" key="2">
    <source>
        <dbReference type="SAM" id="MobiDB-lite"/>
    </source>
</evidence>
<feature type="region of interest" description="Disordered" evidence="2">
    <location>
        <begin position="49"/>
        <end position="72"/>
    </location>
</feature>
<proteinExistence type="predicted"/>
<feature type="coiled-coil region" evidence="1">
    <location>
        <begin position="208"/>
        <end position="235"/>
    </location>
</feature>
<sequence length="485" mass="55519">MFDTLVMHDIKQQQVGADPVGEASKIFSQQEGCSRTVTSQYQFVNRTTESEINTKATPNHYQKRARSGEEHEELQLLKKRKGVILQENMELKSPGFPLNTPSHEERFQSTPVETKREHLKKTEQQCRMVLTMAQLDEDGTIISELFPLKDFKRRVYAGEGMVALVGSVDPLVLWEELKDIYGVDLLSFTVLPVNKHMEKDGWHCYCTKKKLERVLENLHHQNGLLEAEMERAKCRLGSNQHVPQGCGKMERKPDISVILPIDCIAHIISFTSPMDACQLSLVCHAFCAAAGMDDVWDRFLPSDYDDNILHANSFSSAKEKFFSLCRKTVFLDDCTMSFVDRQTGKKCLMLWNARYKIRGSTRGMLLATRYEFESKLLSPKTAYVVYYVFDLEEITFSVDLLRLELHVELEGYGLRHVLLEPPEEMDVVPRERPDGSKEVAMGEFFNGEDGARVKWWLGLSGDLRLVVHGFITKGIEFRPKVADYS</sequence>
<evidence type="ECO:0000259" key="3">
    <source>
        <dbReference type="SMART" id="SM00256"/>
    </source>
</evidence>
<keyword evidence="5" id="KW-1185">Reference proteome</keyword>
<feature type="compositionally biased region" description="Polar residues" evidence="2">
    <location>
        <begin position="49"/>
        <end position="60"/>
    </location>
</feature>
<keyword evidence="1" id="KW-0175">Coiled coil</keyword>
<dbReference type="SMART" id="SM00256">
    <property type="entry name" value="FBOX"/>
    <property type="match status" value="1"/>
</dbReference>
<comment type="caution">
    <text evidence="4">The sequence shown here is derived from an EMBL/GenBank/DDBJ whole genome shotgun (WGS) entry which is preliminary data.</text>
</comment>
<dbReference type="PANTHER" id="PTHR32278">
    <property type="entry name" value="F-BOX DOMAIN-CONTAINING PROTEIN"/>
    <property type="match status" value="1"/>
</dbReference>
<dbReference type="Proteomes" id="UP001141552">
    <property type="component" value="Unassembled WGS sequence"/>
</dbReference>
<dbReference type="AlphaFoldDB" id="A0A9Q0JBJ4"/>
<dbReference type="OrthoDB" id="722566at2759"/>